<dbReference type="HOGENOM" id="CLU_3054321_0_0_1"/>
<reference evidence="1" key="2">
    <citation type="submission" date="2011-02" db="EMBL/GenBank/DDBJ databases">
        <authorList>
            <person name="MacLean D."/>
        </authorList>
    </citation>
    <scope>NUCLEOTIDE SEQUENCE</scope>
</reference>
<dbReference type="AlphaFoldDB" id="F0VZX6"/>
<dbReference type="EMBL" id="FR824048">
    <property type="protein sequence ID" value="CCA14347.1"/>
    <property type="molecule type" value="Genomic_DNA"/>
</dbReference>
<reference evidence="1" key="1">
    <citation type="journal article" date="2011" name="PLoS Biol.">
        <title>Gene gain and loss during evolution of obligate parasitism in the white rust pathogen of Arabidopsis thaliana.</title>
        <authorList>
            <person name="Kemen E."/>
            <person name="Gardiner A."/>
            <person name="Schultz-Larsen T."/>
            <person name="Kemen A.C."/>
            <person name="Balmuth A.L."/>
            <person name="Robert-Seilaniantz A."/>
            <person name="Bailey K."/>
            <person name="Holub E."/>
            <person name="Studholme D.J."/>
            <person name="Maclean D."/>
            <person name="Jones J.D."/>
        </authorList>
    </citation>
    <scope>NUCLEOTIDE SEQUENCE</scope>
</reference>
<sequence>MLWFKTKSFFLSIVICGIGKYFRSIHVVAECRVQMNRQAPVNGRSCCGWIVALP</sequence>
<name>F0VZX6_9STRA</name>
<evidence type="ECO:0000313" key="1">
    <source>
        <dbReference type="EMBL" id="CCA14347.1"/>
    </source>
</evidence>
<organism evidence="1">
    <name type="scientific">Albugo laibachii Nc14</name>
    <dbReference type="NCBI Taxonomy" id="890382"/>
    <lineage>
        <taxon>Eukaryota</taxon>
        <taxon>Sar</taxon>
        <taxon>Stramenopiles</taxon>
        <taxon>Oomycota</taxon>
        <taxon>Peronosporomycetes</taxon>
        <taxon>Albuginales</taxon>
        <taxon>Albuginaceae</taxon>
        <taxon>Albugo</taxon>
    </lineage>
</organism>
<gene>
    <name evidence="1" type="primary">AlNc14C3G454</name>
    <name evidence="1" type="ORF">ALNC14_004900</name>
</gene>
<accession>F0VZX6</accession>
<protein>
    <submittedName>
        <fullName evidence="1">AlNc14C3G454 protein</fullName>
    </submittedName>
</protein>
<proteinExistence type="predicted"/>